<dbReference type="RefSeq" id="XP_005787288.1">
    <property type="nucleotide sequence ID" value="XM_005787231.1"/>
</dbReference>
<evidence type="ECO:0000256" key="1">
    <source>
        <dbReference type="ARBA" id="ARBA00001933"/>
    </source>
</evidence>
<dbReference type="PaxDb" id="2903-EOD34859"/>
<dbReference type="Pfam" id="PF00155">
    <property type="entry name" value="Aminotran_1_2"/>
    <property type="match status" value="1"/>
</dbReference>
<reference evidence="9" key="2">
    <citation type="submission" date="2024-10" db="UniProtKB">
        <authorList>
            <consortium name="EnsemblProtists"/>
        </authorList>
    </citation>
    <scope>IDENTIFICATION</scope>
</reference>
<dbReference type="EnsemblProtists" id="EOD34859">
    <property type="protein sequence ID" value="EOD34859"/>
    <property type="gene ID" value="EMIHUDRAFT_111072"/>
</dbReference>
<evidence type="ECO:0000256" key="5">
    <source>
        <dbReference type="ARBA" id="ARBA00022679"/>
    </source>
</evidence>
<evidence type="ECO:0000256" key="3">
    <source>
        <dbReference type="ARBA" id="ARBA00008392"/>
    </source>
</evidence>
<organism evidence="9 10">
    <name type="scientific">Emiliania huxleyi (strain CCMP1516)</name>
    <dbReference type="NCBI Taxonomy" id="280463"/>
    <lineage>
        <taxon>Eukaryota</taxon>
        <taxon>Haptista</taxon>
        <taxon>Haptophyta</taxon>
        <taxon>Prymnesiophyceae</taxon>
        <taxon>Isochrysidales</taxon>
        <taxon>Noelaerhabdaceae</taxon>
        <taxon>Emiliania</taxon>
    </lineage>
</organism>
<keyword evidence="4" id="KW-0032">Aminotransferase</keyword>
<dbReference type="InterPro" id="IPR015421">
    <property type="entry name" value="PyrdxlP-dep_Trfase_major"/>
</dbReference>
<reference evidence="10" key="1">
    <citation type="journal article" date="2013" name="Nature">
        <title>Pan genome of the phytoplankton Emiliania underpins its global distribution.</title>
        <authorList>
            <person name="Read B.A."/>
            <person name="Kegel J."/>
            <person name="Klute M.J."/>
            <person name="Kuo A."/>
            <person name="Lefebvre S.C."/>
            <person name="Maumus F."/>
            <person name="Mayer C."/>
            <person name="Miller J."/>
            <person name="Monier A."/>
            <person name="Salamov A."/>
            <person name="Young J."/>
            <person name="Aguilar M."/>
            <person name="Claverie J.M."/>
            <person name="Frickenhaus S."/>
            <person name="Gonzalez K."/>
            <person name="Herman E.K."/>
            <person name="Lin Y.C."/>
            <person name="Napier J."/>
            <person name="Ogata H."/>
            <person name="Sarno A.F."/>
            <person name="Shmutz J."/>
            <person name="Schroeder D."/>
            <person name="de Vargas C."/>
            <person name="Verret F."/>
            <person name="von Dassow P."/>
            <person name="Valentin K."/>
            <person name="Van de Peer Y."/>
            <person name="Wheeler G."/>
            <person name="Dacks J.B."/>
            <person name="Delwiche C.F."/>
            <person name="Dyhrman S.T."/>
            <person name="Glockner G."/>
            <person name="John U."/>
            <person name="Richards T."/>
            <person name="Worden A.Z."/>
            <person name="Zhang X."/>
            <person name="Grigoriev I.V."/>
            <person name="Allen A.E."/>
            <person name="Bidle K."/>
            <person name="Borodovsky M."/>
            <person name="Bowler C."/>
            <person name="Brownlee C."/>
            <person name="Cock J.M."/>
            <person name="Elias M."/>
            <person name="Gladyshev V.N."/>
            <person name="Groth M."/>
            <person name="Guda C."/>
            <person name="Hadaegh A."/>
            <person name="Iglesias-Rodriguez M.D."/>
            <person name="Jenkins J."/>
            <person name="Jones B.M."/>
            <person name="Lawson T."/>
            <person name="Leese F."/>
            <person name="Lindquist E."/>
            <person name="Lobanov A."/>
            <person name="Lomsadze A."/>
            <person name="Malik S.B."/>
            <person name="Marsh M.E."/>
            <person name="Mackinder L."/>
            <person name="Mock T."/>
            <person name="Mueller-Roeber B."/>
            <person name="Pagarete A."/>
            <person name="Parker M."/>
            <person name="Probert I."/>
            <person name="Quesneville H."/>
            <person name="Raines C."/>
            <person name="Rensing S.A."/>
            <person name="Riano-Pachon D.M."/>
            <person name="Richier S."/>
            <person name="Rokitta S."/>
            <person name="Shiraiwa Y."/>
            <person name="Soanes D.M."/>
            <person name="van der Giezen M."/>
            <person name="Wahlund T.M."/>
            <person name="Williams B."/>
            <person name="Wilson W."/>
            <person name="Wolfe G."/>
            <person name="Wurch L.L."/>
        </authorList>
    </citation>
    <scope>NUCLEOTIDE SEQUENCE</scope>
</reference>
<dbReference type="KEGG" id="ehx:EMIHUDRAFT_111072"/>
<dbReference type="Gene3D" id="3.90.1150.10">
    <property type="entry name" value="Aspartate Aminotransferase, domain 1"/>
    <property type="match status" value="1"/>
</dbReference>
<keyword evidence="5" id="KW-0808">Transferase</keyword>
<comment type="similarity">
    <text evidence="3 7">Belongs to the class-II pyridoxal-phosphate-dependent aminotransferase family.</text>
</comment>
<evidence type="ECO:0000256" key="7">
    <source>
        <dbReference type="RuleBase" id="RU003693"/>
    </source>
</evidence>
<dbReference type="InterPro" id="IPR004839">
    <property type="entry name" value="Aminotransferase_I/II_large"/>
</dbReference>
<dbReference type="PROSITE" id="PS00599">
    <property type="entry name" value="AA_TRANSFER_CLASS_2"/>
    <property type="match status" value="1"/>
</dbReference>
<dbReference type="InterPro" id="IPR015424">
    <property type="entry name" value="PyrdxlP-dep_Trfase"/>
</dbReference>
<name>A0A0D3KGH4_EMIH1</name>
<evidence type="ECO:0000313" key="10">
    <source>
        <dbReference type="Proteomes" id="UP000013827"/>
    </source>
</evidence>
<dbReference type="PANTHER" id="PTHR46383">
    <property type="entry name" value="ASPARTATE AMINOTRANSFERASE"/>
    <property type="match status" value="1"/>
</dbReference>
<dbReference type="eggNOG" id="KOG0257">
    <property type="taxonomic scope" value="Eukaryota"/>
</dbReference>
<sequence length="445" mass="47803">MRAANASEAIVERIIATHLRPGIANLAPGTAHWSPPERLVEAALRGDGGYGDIRGEPALLAALREEHGREHVMVTPGANQAFVHALLSTCDVGDEVLLWRPYYFSHLVALQLLGLVPVFADCDERGEPTHDLHQCHQQCSLCSPLRVGLPTPGAVRASASRPGGRLRAVVLVSPSNPTGAVCPAELVRELGEACAQAYEHFTYGAAEHASAAELCEAGGGELLLCLRTFSKSYGLAAWRVGHLSYPHQLHDAMLKARDHARSPEIARDCTTRCSRRWDAPPTRTRGGWCSNGWWMCGQALEGLGEAWVATLEPARAMLWEALAPLRGGGGALQPAGAFYYFVRLPGCSSRGARVLGEGGEGGEAAEEERSGLLHASRLADCEAEEEAVRRLAAEHELLTLPGSAFGRPGHLRLSYGRLASAEEAEPIAERLLRAAEALRARWGET</sequence>
<keyword evidence="10" id="KW-1185">Reference proteome</keyword>
<dbReference type="SUPFAM" id="SSF53383">
    <property type="entry name" value="PLP-dependent transferases"/>
    <property type="match status" value="1"/>
</dbReference>
<dbReference type="GeneID" id="17280130"/>
<protein>
    <recommendedName>
        <fullName evidence="8">Aminotransferase class I/classII large domain-containing protein</fullName>
    </recommendedName>
</protein>
<evidence type="ECO:0000256" key="2">
    <source>
        <dbReference type="ARBA" id="ARBA00007441"/>
    </source>
</evidence>
<dbReference type="HOGENOM" id="CLU_017584_4_1_1"/>
<evidence type="ECO:0000256" key="4">
    <source>
        <dbReference type="ARBA" id="ARBA00022576"/>
    </source>
</evidence>
<dbReference type="InterPro" id="IPR050596">
    <property type="entry name" value="AspAT/PAT-like"/>
</dbReference>
<dbReference type="GO" id="GO:0008483">
    <property type="term" value="F:transaminase activity"/>
    <property type="evidence" value="ECO:0007669"/>
    <property type="project" value="UniProtKB-KW"/>
</dbReference>
<dbReference type="OMA" id="TPWYFNH"/>
<dbReference type="InterPro" id="IPR001917">
    <property type="entry name" value="Aminotrans_II_pyridoxalP_BS"/>
</dbReference>
<feature type="domain" description="Aminotransferase class I/classII large" evidence="8">
    <location>
        <begin position="35"/>
        <end position="264"/>
    </location>
</feature>
<dbReference type="PANTHER" id="PTHR46383:SF5">
    <property type="entry name" value="AMINOTRANSFERASE CLASS I_CLASSII DOMAIN-CONTAINING PROTEIN"/>
    <property type="match status" value="1"/>
</dbReference>
<keyword evidence="6 7" id="KW-0663">Pyridoxal phosphate</keyword>
<proteinExistence type="inferred from homology"/>
<dbReference type="STRING" id="2903.R1FN74"/>
<evidence type="ECO:0000259" key="8">
    <source>
        <dbReference type="Pfam" id="PF00155"/>
    </source>
</evidence>
<accession>A0A0D3KGH4</accession>
<dbReference type="InterPro" id="IPR015422">
    <property type="entry name" value="PyrdxlP-dep_Trfase_small"/>
</dbReference>
<evidence type="ECO:0000256" key="6">
    <source>
        <dbReference type="ARBA" id="ARBA00022898"/>
    </source>
</evidence>
<dbReference type="GO" id="GO:0006520">
    <property type="term" value="P:amino acid metabolic process"/>
    <property type="evidence" value="ECO:0007669"/>
    <property type="project" value="InterPro"/>
</dbReference>
<dbReference type="Gene3D" id="3.40.640.10">
    <property type="entry name" value="Type I PLP-dependent aspartate aminotransferase-like (Major domain)"/>
    <property type="match status" value="1"/>
</dbReference>
<evidence type="ECO:0000313" key="9">
    <source>
        <dbReference type="EnsemblProtists" id="EOD34859"/>
    </source>
</evidence>
<dbReference type="AlphaFoldDB" id="A0A0D3KGH4"/>
<dbReference type="GO" id="GO:0030170">
    <property type="term" value="F:pyridoxal phosphate binding"/>
    <property type="evidence" value="ECO:0007669"/>
    <property type="project" value="InterPro"/>
</dbReference>
<comment type="cofactor">
    <cofactor evidence="1 7">
        <name>pyridoxal 5'-phosphate</name>
        <dbReference type="ChEBI" id="CHEBI:597326"/>
    </cofactor>
</comment>
<comment type="similarity">
    <text evidence="2">Belongs to the class-I pyridoxal-phosphate-dependent aminotransferase family.</text>
</comment>
<dbReference type="Proteomes" id="UP000013827">
    <property type="component" value="Unassembled WGS sequence"/>
</dbReference>
<dbReference type="CDD" id="cd00609">
    <property type="entry name" value="AAT_like"/>
    <property type="match status" value="1"/>
</dbReference>